<dbReference type="EMBL" id="JAUTXU010000028">
    <property type="protein sequence ID" value="KAK3719108.1"/>
    <property type="molecule type" value="Genomic_DNA"/>
</dbReference>
<organism evidence="1 2">
    <name type="scientific">Vermiconidia calcicola</name>
    <dbReference type="NCBI Taxonomy" id="1690605"/>
    <lineage>
        <taxon>Eukaryota</taxon>
        <taxon>Fungi</taxon>
        <taxon>Dikarya</taxon>
        <taxon>Ascomycota</taxon>
        <taxon>Pezizomycotina</taxon>
        <taxon>Dothideomycetes</taxon>
        <taxon>Dothideomycetidae</taxon>
        <taxon>Mycosphaerellales</taxon>
        <taxon>Extremaceae</taxon>
        <taxon>Vermiconidia</taxon>
    </lineage>
</organism>
<evidence type="ECO:0000313" key="1">
    <source>
        <dbReference type="EMBL" id="KAK3719108.1"/>
    </source>
</evidence>
<accession>A0ACC3NLV7</accession>
<sequence length="165" mass="18226">MPDFTGDPKSHDASEFADGMTGSCLCGSITVNIKDSELFSGRRGHLCHCENCRKISGSYVAANLLIEEDKVEIKDRDGTLKIYEDKATGSGNSVFRKFCSVDGNPISSETQLYPGKIVLKMGIFPRIPQPEAEGFGLHKHAWQGDHEGVDTYEIKWAGPERKKMN</sequence>
<comment type="caution">
    <text evidence="1">The sequence shown here is derived from an EMBL/GenBank/DDBJ whole genome shotgun (WGS) entry which is preliminary data.</text>
</comment>
<dbReference type="Proteomes" id="UP001281147">
    <property type="component" value="Unassembled WGS sequence"/>
</dbReference>
<evidence type="ECO:0000313" key="2">
    <source>
        <dbReference type="Proteomes" id="UP001281147"/>
    </source>
</evidence>
<name>A0ACC3NLV7_9PEZI</name>
<keyword evidence="2" id="KW-1185">Reference proteome</keyword>
<gene>
    <name evidence="1" type="ORF">LTR37_004672</name>
</gene>
<reference evidence="1" key="1">
    <citation type="submission" date="2023-07" db="EMBL/GenBank/DDBJ databases">
        <title>Black Yeasts Isolated from many extreme environments.</title>
        <authorList>
            <person name="Coleine C."/>
            <person name="Stajich J.E."/>
            <person name="Selbmann L."/>
        </authorList>
    </citation>
    <scope>NUCLEOTIDE SEQUENCE</scope>
    <source>
        <strain evidence="1">CCFEE 5714</strain>
    </source>
</reference>
<proteinExistence type="predicted"/>
<protein>
    <submittedName>
        <fullName evidence="1">Uncharacterized protein</fullName>
    </submittedName>
</protein>